<proteinExistence type="predicted"/>
<sequence length="698" mass="80131">MPVSILTKGKSKSTSTAKNVYVATREILIKYFDIVAISEFGKGTFGKTGTATVTLFLRRKEDEPAPSEHYFNRVNSWFSQNKKQEIFDDENLLKQYCDYHEFELSEYKTLLNSKPSNKLLEQDLFVSYKTEFDRSTDIKNFKNTRKFKELNKLEKETELNMKFVAYIVKNEKERLYFFVLAATNPCKVAIVKSPAKTTEMKKFLGYDWSSAKGNEGIKYLGEVDIEDFINSADEDADEGNVSVEEDEKRVLSNLFNLQNIKTPLYDPESPLNASKINYLINRNFLGSECSIPEELTDYVSYAHLYEMIDFKKVNFNKSISLTPKTTYNYQTKWPTEKLSKIVTTNPSKSEIKKLSDDDQITFLDMPSISELGFIERFDLKQYSEVKKGSYTYFKRGDILLAKITPCMENGKAALTDMIKTNVGFGSTEFHVLRPTDRIDTNYLFAILNNAGVRNVAAQNMTGSSGHRRVPIEFYDELKIPVPPKKDQIKLGNEYVNLDKELRNSINNIESMNNKLEKLFLDASLKATSVFKLGDESCFELAIGKRVVKKELNIQNKGLPVFSANVMEPIGFINKELVSSFDKDTVAWGIDGDWMVNHFASGFKFYPTDHCGYLRIKTDELLPKYVQWALLKEGEIQRFSRANRASLDSIRTLEIKAPALDIQEEVSEQAILIEKSINEESKKIKNIELKRTKLIEKYL</sequence>
<evidence type="ECO:0000313" key="4">
    <source>
        <dbReference type="EMBL" id="MDQ9093682.1"/>
    </source>
</evidence>
<evidence type="ECO:0000256" key="3">
    <source>
        <dbReference type="SAM" id="Coils"/>
    </source>
</evidence>
<organism evidence="4 5">
    <name type="scientific">Pseudoalteromonas haloplanktis</name>
    <name type="common">Alteromonas haloplanktis</name>
    <dbReference type="NCBI Taxonomy" id="228"/>
    <lineage>
        <taxon>Bacteria</taxon>
        <taxon>Pseudomonadati</taxon>
        <taxon>Pseudomonadota</taxon>
        <taxon>Gammaproteobacteria</taxon>
        <taxon>Alteromonadales</taxon>
        <taxon>Pseudoalteromonadaceae</taxon>
        <taxon>Pseudoalteromonas</taxon>
    </lineage>
</organism>
<dbReference type="Proteomes" id="UP001226574">
    <property type="component" value="Unassembled WGS sequence"/>
</dbReference>
<dbReference type="InterPro" id="IPR044946">
    <property type="entry name" value="Restrct_endonuc_typeI_TRD_sf"/>
</dbReference>
<dbReference type="SUPFAM" id="SSF53335">
    <property type="entry name" value="S-adenosyl-L-methionine-dependent methyltransferases"/>
    <property type="match status" value="1"/>
</dbReference>
<dbReference type="EMBL" id="JAVIFY010000018">
    <property type="protein sequence ID" value="MDQ9093682.1"/>
    <property type="molecule type" value="Genomic_DNA"/>
</dbReference>
<keyword evidence="1" id="KW-0680">Restriction system</keyword>
<gene>
    <name evidence="4" type="ORF">RC083_19100</name>
</gene>
<keyword evidence="2" id="KW-0238">DNA-binding</keyword>
<dbReference type="SUPFAM" id="SSF116734">
    <property type="entry name" value="DNA methylase specificity domain"/>
    <property type="match status" value="2"/>
</dbReference>
<dbReference type="Gene3D" id="3.90.220.20">
    <property type="entry name" value="DNA methylase specificity domains"/>
    <property type="match status" value="2"/>
</dbReference>
<keyword evidence="5" id="KW-1185">Reference proteome</keyword>
<evidence type="ECO:0000256" key="2">
    <source>
        <dbReference type="ARBA" id="ARBA00023125"/>
    </source>
</evidence>
<evidence type="ECO:0000256" key="1">
    <source>
        <dbReference type="ARBA" id="ARBA00022747"/>
    </source>
</evidence>
<dbReference type="PANTHER" id="PTHR30408:SF13">
    <property type="entry name" value="TYPE I RESTRICTION ENZYME HINDI SPECIFICITY SUBUNIT"/>
    <property type="match status" value="1"/>
</dbReference>
<dbReference type="Gene3D" id="3.40.50.150">
    <property type="entry name" value="Vaccinia Virus protein VP39"/>
    <property type="match status" value="1"/>
</dbReference>
<dbReference type="RefSeq" id="WP_309039654.1">
    <property type="nucleotide sequence ID" value="NZ_JAVIFY010000018.1"/>
</dbReference>
<dbReference type="InterPro" id="IPR052021">
    <property type="entry name" value="Type-I_RS_S_subunit"/>
</dbReference>
<dbReference type="InterPro" id="IPR029063">
    <property type="entry name" value="SAM-dependent_MTases_sf"/>
</dbReference>
<feature type="coiled-coil region" evidence="3">
    <location>
        <begin position="494"/>
        <end position="521"/>
    </location>
</feature>
<reference evidence="4 5" key="1">
    <citation type="submission" date="2023-08" db="EMBL/GenBank/DDBJ databases">
        <title>Pseudoalteromonas haloplanktis LL1 genome.</title>
        <authorList>
            <person name="Wu S."/>
        </authorList>
    </citation>
    <scope>NUCLEOTIDE SEQUENCE [LARGE SCALE GENOMIC DNA]</scope>
    <source>
        <strain evidence="4 5">LL1</strain>
    </source>
</reference>
<comment type="caution">
    <text evidence="4">The sequence shown here is derived from an EMBL/GenBank/DDBJ whole genome shotgun (WGS) entry which is preliminary data.</text>
</comment>
<name>A0ABU1BHD0_PSEHA</name>
<accession>A0ABU1BHD0</accession>
<evidence type="ECO:0000313" key="5">
    <source>
        <dbReference type="Proteomes" id="UP001226574"/>
    </source>
</evidence>
<keyword evidence="3" id="KW-0175">Coiled coil</keyword>
<protein>
    <submittedName>
        <fullName evidence="4">Uncharacterized protein</fullName>
    </submittedName>
</protein>
<dbReference type="PANTHER" id="PTHR30408">
    <property type="entry name" value="TYPE-1 RESTRICTION ENZYME ECOKI SPECIFICITY PROTEIN"/>
    <property type="match status" value="1"/>
</dbReference>
<dbReference type="CDD" id="cd17260">
    <property type="entry name" value="RMtype1_S_EcoEI-TRD1-CR1_like"/>
    <property type="match status" value="1"/>
</dbReference>